<dbReference type="InterPro" id="IPR011989">
    <property type="entry name" value="ARM-like"/>
</dbReference>
<name>A0A6I9RC64_ELAGV</name>
<evidence type="ECO:0000259" key="2">
    <source>
        <dbReference type="Pfam" id="PF26524"/>
    </source>
</evidence>
<gene>
    <name evidence="4" type="primary">LOC105044680</name>
</gene>
<evidence type="ECO:0000256" key="1">
    <source>
        <dbReference type="SAM" id="MobiDB-lite"/>
    </source>
</evidence>
<dbReference type="FunCoup" id="A0A6I9RC64">
    <property type="interactions" value="232"/>
</dbReference>
<feature type="domain" description="ARM repeat N-terminal plant" evidence="2">
    <location>
        <begin position="35"/>
        <end position="272"/>
    </location>
</feature>
<keyword evidence="3" id="KW-1185">Reference proteome</keyword>
<dbReference type="InterPro" id="IPR016024">
    <property type="entry name" value="ARM-type_fold"/>
</dbReference>
<dbReference type="Pfam" id="PF26524">
    <property type="entry name" value="ARM_7"/>
    <property type="match status" value="1"/>
</dbReference>
<dbReference type="Proteomes" id="UP000504607">
    <property type="component" value="Chromosome 1"/>
</dbReference>
<dbReference type="InterPro" id="IPR019734">
    <property type="entry name" value="TPR_rpt"/>
</dbReference>
<dbReference type="InterPro" id="IPR011990">
    <property type="entry name" value="TPR-like_helical_dom_sf"/>
</dbReference>
<dbReference type="InterPro" id="IPR058868">
    <property type="entry name" value="ARM_7"/>
</dbReference>
<organism evidence="3 4">
    <name type="scientific">Elaeis guineensis var. tenera</name>
    <name type="common">Oil palm</name>
    <dbReference type="NCBI Taxonomy" id="51953"/>
    <lineage>
        <taxon>Eukaryota</taxon>
        <taxon>Viridiplantae</taxon>
        <taxon>Streptophyta</taxon>
        <taxon>Embryophyta</taxon>
        <taxon>Tracheophyta</taxon>
        <taxon>Spermatophyta</taxon>
        <taxon>Magnoliopsida</taxon>
        <taxon>Liliopsida</taxon>
        <taxon>Arecaceae</taxon>
        <taxon>Arecoideae</taxon>
        <taxon>Cocoseae</taxon>
        <taxon>Elaeidinae</taxon>
        <taxon>Elaeis</taxon>
    </lineage>
</organism>
<feature type="compositionally biased region" description="Acidic residues" evidence="1">
    <location>
        <begin position="588"/>
        <end position="598"/>
    </location>
</feature>
<dbReference type="PANTHER" id="PTHR46578:SF1">
    <property type="entry name" value="ARM-REPEAT_TETRATRICOPEPTIDE REPEAT (TPR)-LIKE PROTEIN"/>
    <property type="match status" value="1"/>
</dbReference>
<dbReference type="SMART" id="SM00028">
    <property type="entry name" value="TPR"/>
    <property type="match status" value="2"/>
</dbReference>
<evidence type="ECO:0000313" key="4">
    <source>
        <dbReference type="RefSeq" id="XP_010920975.1"/>
    </source>
</evidence>
<dbReference type="Gene3D" id="1.25.40.10">
    <property type="entry name" value="Tetratricopeptide repeat domain"/>
    <property type="match status" value="1"/>
</dbReference>
<reference evidence="4" key="1">
    <citation type="submission" date="2025-08" db="UniProtKB">
        <authorList>
            <consortium name="RefSeq"/>
        </authorList>
    </citation>
    <scope>IDENTIFICATION</scope>
</reference>
<dbReference type="RefSeq" id="XP_010920975.1">
    <property type="nucleotide sequence ID" value="XM_010922673.3"/>
</dbReference>
<dbReference type="AlphaFoldDB" id="A0A6I9RC64"/>
<dbReference type="SUPFAM" id="SSF48452">
    <property type="entry name" value="TPR-like"/>
    <property type="match status" value="1"/>
</dbReference>
<dbReference type="Gene3D" id="1.25.10.10">
    <property type="entry name" value="Leucine-rich Repeat Variant"/>
    <property type="match status" value="1"/>
</dbReference>
<sequence length="632" mass="71188">MDLNHYTKKKLHKKKTTSSCSMTIDEEEESSCYNYSFCCFFCAIKEPNPRLRLSAVTTFFHEMPHRDDQSHVLVMSALWNIAMTHPEDPELPMAGALRCMSLLVTKALADPTWLLRHQNIYIPYYAAHVLGSYTIRLSALAALAVESGAVAPLIGLLRGSMTWVEQRVAVRAIGHLASYDTTFPAVLRHADELVPLAIRVASTCLHTVYKQFVGVPPAEREQYHRDLLTRGLGGTEMENRKAEEWASQLQCWCLYLLSCFAVRDKTSHDIICRDVGFLKDLCRMWGGLVNGDSPAGVGLMRILCRSEVGREAMAGCREVVTSLCDLSRSSDDWQYMGIDCLLYLIEDLNTRRKVMETAAPCLVDLAELRSLGARRNLGDRITKALLLDFDHGAKVGTEAERAIKSLWELKIERKKREEGMPKEEVIERQALAAIRKQEGNERFWSGDVEEAIVKYTEALELCPSLRRRKERLVLYSNRAQCYLLLREPDAAISDATRALASACPANGHGKSLWRRSQAYDMKGMAKESLMDCIMFVNGWFHGKDYDERRRRAKVPYYAARMINKQMGKAGLFASLAMSKKIKSRDGDDGAGDDSEEEIGIGSGSSMSGLGLPTILEEPWLRRSEESVARMRT</sequence>
<evidence type="ECO:0000313" key="3">
    <source>
        <dbReference type="Proteomes" id="UP000504607"/>
    </source>
</evidence>
<dbReference type="OrthoDB" id="1872379at2759"/>
<protein>
    <submittedName>
        <fullName evidence="4">LOW QUALITY PROTEIN: uncharacterized protein LOC105044680</fullName>
    </submittedName>
</protein>
<feature type="region of interest" description="Disordered" evidence="1">
    <location>
        <begin position="583"/>
        <end position="611"/>
    </location>
</feature>
<dbReference type="PANTHER" id="PTHR46578">
    <property type="entry name" value="ARM-REPEAT/TETRATRICOPEPTIDE REPEAT (TPR)-LIKE PROTEIN"/>
    <property type="match status" value="1"/>
</dbReference>
<accession>A0A6I9RC64</accession>
<proteinExistence type="predicted"/>
<dbReference type="InParanoid" id="A0A6I9RC64"/>
<dbReference type="SUPFAM" id="SSF48371">
    <property type="entry name" value="ARM repeat"/>
    <property type="match status" value="1"/>
</dbReference>